<dbReference type="AlphaFoldDB" id="A0A8T4IEN1"/>
<accession>A0A8T4IEN1</accession>
<feature type="transmembrane region" description="Helical" evidence="1">
    <location>
        <begin position="7"/>
        <end position="27"/>
    </location>
</feature>
<dbReference type="RefSeq" id="WP_284052738.1">
    <property type="nucleotide sequence ID" value="NZ_JAGRQC010000001.1"/>
</dbReference>
<reference evidence="2" key="1">
    <citation type="submission" date="2021-04" db="EMBL/GenBank/DDBJ databases">
        <title>Ouciella asimina sp. nov., isolated from the surface seawater in the hydrothermal field of Okinawa Trough.</title>
        <authorList>
            <person name="Shuang W."/>
        </authorList>
    </citation>
    <scope>NUCLEOTIDE SEQUENCE</scope>
    <source>
        <strain evidence="2">LXI357</strain>
    </source>
</reference>
<protein>
    <submittedName>
        <fullName evidence="2">Uncharacterized protein</fullName>
    </submittedName>
</protein>
<organism evidence="2 3">
    <name type="scientific">Stakelama marina</name>
    <dbReference type="NCBI Taxonomy" id="2826939"/>
    <lineage>
        <taxon>Bacteria</taxon>
        <taxon>Pseudomonadati</taxon>
        <taxon>Pseudomonadota</taxon>
        <taxon>Alphaproteobacteria</taxon>
        <taxon>Sphingomonadales</taxon>
        <taxon>Sphingomonadaceae</taxon>
        <taxon>Stakelama</taxon>
    </lineage>
</organism>
<evidence type="ECO:0000313" key="3">
    <source>
        <dbReference type="Proteomes" id="UP000676996"/>
    </source>
</evidence>
<evidence type="ECO:0000313" key="2">
    <source>
        <dbReference type="EMBL" id="MBR0551465.1"/>
    </source>
</evidence>
<feature type="transmembrane region" description="Helical" evidence="1">
    <location>
        <begin position="39"/>
        <end position="57"/>
    </location>
</feature>
<evidence type="ECO:0000256" key="1">
    <source>
        <dbReference type="SAM" id="Phobius"/>
    </source>
</evidence>
<gene>
    <name evidence="2" type="ORF">J7S20_02970</name>
</gene>
<keyword evidence="1" id="KW-0812">Transmembrane</keyword>
<comment type="caution">
    <text evidence="2">The sequence shown here is derived from an EMBL/GenBank/DDBJ whole genome shotgun (WGS) entry which is preliminary data.</text>
</comment>
<name>A0A8T4IEN1_9SPHN</name>
<keyword evidence="1" id="KW-1133">Transmembrane helix</keyword>
<keyword evidence="3" id="KW-1185">Reference proteome</keyword>
<dbReference type="EMBL" id="JAGRQC010000001">
    <property type="protein sequence ID" value="MBR0551465.1"/>
    <property type="molecule type" value="Genomic_DNA"/>
</dbReference>
<sequence>MSQRKTILIALAALIFAATGLLVPFVAPHDATPSKNHGVSLAIMVAIFTPIWVSIIARRRKNGKCERNGR</sequence>
<proteinExistence type="predicted"/>
<dbReference type="Proteomes" id="UP000676996">
    <property type="component" value="Unassembled WGS sequence"/>
</dbReference>
<keyword evidence="1" id="KW-0472">Membrane</keyword>